<dbReference type="CDD" id="cd00038">
    <property type="entry name" value="CAP_ED"/>
    <property type="match status" value="1"/>
</dbReference>
<keyword evidence="3" id="KW-1185">Reference proteome</keyword>
<dbReference type="InterPro" id="IPR014710">
    <property type="entry name" value="RmlC-like_jellyroll"/>
</dbReference>
<dbReference type="Gene3D" id="2.60.120.10">
    <property type="entry name" value="Jelly Rolls"/>
    <property type="match status" value="1"/>
</dbReference>
<feature type="domain" description="Cyclic nucleotide-binding" evidence="1">
    <location>
        <begin position="9"/>
        <end position="52"/>
    </location>
</feature>
<dbReference type="InterPro" id="IPR018490">
    <property type="entry name" value="cNMP-bd_dom_sf"/>
</dbReference>
<evidence type="ECO:0000259" key="1">
    <source>
        <dbReference type="PROSITE" id="PS50042"/>
    </source>
</evidence>
<dbReference type="PROSITE" id="PS50042">
    <property type="entry name" value="CNMP_BINDING_3"/>
    <property type="match status" value="1"/>
</dbReference>
<dbReference type="SUPFAM" id="SSF51206">
    <property type="entry name" value="cAMP-binding domain-like"/>
    <property type="match status" value="1"/>
</dbReference>
<reference evidence="2 3" key="1">
    <citation type="submission" date="2020-01" db="EMBL/GenBank/DDBJ databases">
        <authorList>
            <person name="Kim M.K."/>
        </authorList>
    </citation>
    <scope>NUCLEOTIDE SEQUENCE [LARGE SCALE GENOMIC DNA]</scope>
    <source>
        <strain evidence="2 3">172606-1</strain>
    </source>
</reference>
<dbReference type="InterPro" id="IPR000595">
    <property type="entry name" value="cNMP-bd_dom"/>
</dbReference>
<accession>A0A6C0GH83</accession>
<organism evidence="2 3">
    <name type="scientific">Rhodocytophaga rosea</name>
    <dbReference type="NCBI Taxonomy" id="2704465"/>
    <lineage>
        <taxon>Bacteria</taxon>
        <taxon>Pseudomonadati</taxon>
        <taxon>Bacteroidota</taxon>
        <taxon>Cytophagia</taxon>
        <taxon>Cytophagales</taxon>
        <taxon>Rhodocytophagaceae</taxon>
        <taxon>Rhodocytophaga</taxon>
    </lineage>
</organism>
<evidence type="ECO:0000313" key="3">
    <source>
        <dbReference type="Proteomes" id="UP000480178"/>
    </source>
</evidence>
<dbReference type="RefSeq" id="WP_162443104.1">
    <property type="nucleotide sequence ID" value="NZ_CP048222.1"/>
</dbReference>
<dbReference type="EMBL" id="CP048222">
    <property type="protein sequence ID" value="QHT67060.1"/>
    <property type="molecule type" value="Genomic_DNA"/>
</dbReference>
<gene>
    <name evidence="2" type="ORF">GXP67_10575</name>
</gene>
<name>A0A6C0GH83_9BACT</name>
<protein>
    <submittedName>
        <fullName evidence="2">Crp/Fnr family transcriptional regulator</fullName>
    </submittedName>
</protein>
<dbReference type="Proteomes" id="UP000480178">
    <property type="component" value="Chromosome"/>
</dbReference>
<sequence length="188" mass="22092">MDLYEFFNLFYPISQSEYDLFRNSLKVKTFKKGDLIIVPGQVQKELFFVRKGVQMSYVETVTRIHVVAFTYPPNPCAIPESFSFQKPSTYSLTCLSDSEMEYISFESLQQLFDKSQSIERLFRRMTEAILAGLINRHIELHALSMEERYRAFCQRSSHLLQLVPHKFIASYLNIDPTNFSKLFNTIRI</sequence>
<evidence type="ECO:0000313" key="2">
    <source>
        <dbReference type="EMBL" id="QHT67060.1"/>
    </source>
</evidence>
<proteinExistence type="predicted"/>
<dbReference type="KEGG" id="rhoz:GXP67_10575"/>
<dbReference type="AlphaFoldDB" id="A0A6C0GH83"/>